<protein>
    <recommendedName>
        <fullName evidence="1">Calcineurin-like phosphoesterase domain-containing protein</fullName>
    </recommendedName>
</protein>
<dbReference type="PRINTS" id="PR00114">
    <property type="entry name" value="STPHPHTASE"/>
</dbReference>
<dbReference type="Gene3D" id="3.60.21.10">
    <property type="match status" value="1"/>
</dbReference>
<dbReference type="SUPFAM" id="SSF56300">
    <property type="entry name" value="Metallo-dependent phosphatases"/>
    <property type="match status" value="1"/>
</dbReference>
<dbReference type="PANTHER" id="PTHR46546">
    <property type="entry name" value="SHEWANELLA-LIKE PROTEIN PHOSPHATASE 1"/>
    <property type="match status" value="1"/>
</dbReference>
<organism evidence="2 3">
    <name type="scientific">Triparma laevis f. longispina</name>
    <dbReference type="NCBI Taxonomy" id="1714387"/>
    <lineage>
        <taxon>Eukaryota</taxon>
        <taxon>Sar</taxon>
        <taxon>Stramenopiles</taxon>
        <taxon>Ochrophyta</taxon>
        <taxon>Bolidophyceae</taxon>
        <taxon>Parmales</taxon>
        <taxon>Triparmaceae</taxon>
        <taxon>Triparma</taxon>
    </lineage>
</organism>
<dbReference type="OrthoDB" id="10267127at2759"/>
<dbReference type="InterPro" id="IPR029052">
    <property type="entry name" value="Metallo-depent_PP-like"/>
</dbReference>
<gene>
    <name evidence="2" type="ORF">TrLO_g13659</name>
</gene>
<sequence>MLFQIVLAVVAAAVLFSGKALYTSGRLPFSIHRRRASELNNAASDPISSSVPDVDTLPVDESAVPDSTITTIWAIGDLHGDAMCARYWLNRTGLIDSETDAWKGSTSKLVFVGDYVDKGPTSLETVQLVKSLEERYSNVVALMGNHELEVLNDRLPPEQRRRYWYQLPYSTVHPDDMLSYAPENEVTADTHRALDILYDLALDEIYGKNQFRSVDFSPYGEKSICNLIEDEAESKMVREELDKLQNYYINSYSSDTELGQWVEKRPITHIHEDLIFLHGGINPQIMDIDGGVPSASDLSDLNSAFASSSSTSHLSPFMKSLHGQIVYDLVTYRGNHKSCREVEFVAERLNVSKVIVGHTPDDNVRVMCDESFLAIDSALGRWIRVNGNQYCRGDVTRNSKNGRYTCDKIAGFCEGGIVRLDRKEEGGWDVNVIT</sequence>
<evidence type="ECO:0000313" key="2">
    <source>
        <dbReference type="EMBL" id="GMH60984.1"/>
    </source>
</evidence>
<dbReference type="InterPro" id="IPR004843">
    <property type="entry name" value="Calcineurin-like_PHP"/>
</dbReference>
<accession>A0A9W7A2V4</accession>
<feature type="domain" description="Calcineurin-like phosphoesterase" evidence="1">
    <location>
        <begin position="71"/>
        <end position="185"/>
    </location>
</feature>
<dbReference type="AlphaFoldDB" id="A0A9W7A2V4"/>
<name>A0A9W7A2V4_9STRA</name>
<dbReference type="InterPro" id="IPR006186">
    <property type="entry name" value="Ser/Thr-sp_prot-phosphatase"/>
</dbReference>
<dbReference type="PANTHER" id="PTHR46546:SF4">
    <property type="entry name" value="SHEWANELLA-LIKE PROTEIN PHOSPHATASE 1"/>
    <property type="match status" value="1"/>
</dbReference>
<evidence type="ECO:0000259" key="1">
    <source>
        <dbReference type="Pfam" id="PF00149"/>
    </source>
</evidence>
<proteinExistence type="predicted"/>
<dbReference type="GO" id="GO:0016787">
    <property type="term" value="F:hydrolase activity"/>
    <property type="evidence" value="ECO:0007669"/>
    <property type="project" value="InterPro"/>
</dbReference>
<comment type="caution">
    <text evidence="2">The sequence shown here is derived from an EMBL/GenBank/DDBJ whole genome shotgun (WGS) entry which is preliminary data.</text>
</comment>
<dbReference type="Pfam" id="PF00149">
    <property type="entry name" value="Metallophos"/>
    <property type="match status" value="1"/>
</dbReference>
<dbReference type="Proteomes" id="UP001165122">
    <property type="component" value="Unassembled WGS sequence"/>
</dbReference>
<keyword evidence="3" id="KW-1185">Reference proteome</keyword>
<evidence type="ECO:0000313" key="3">
    <source>
        <dbReference type="Proteomes" id="UP001165122"/>
    </source>
</evidence>
<dbReference type="EMBL" id="BRXW01000504">
    <property type="protein sequence ID" value="GMH60984.1"/>
    <property type="molecule type" value="Genomic_DNA"/>
</dbReference>
<reference evidence="3" key="1">
    <citation type="journal article" date="2023" name="Commun. Biol.">
        <title>Genome analysis of Parmales, the sister group of diatoms, reveals the evolutionary specialization of diatoms from phago-mixotrophs to photoautotrophs.</title>
        <authorList>
            <person name="Ban H."/>
            <person name="Sato S."/>
            <person name="Yoshikawa S."/>
            <person name="Yamada K."/>
            <person name="Nakamura Y."/>
            <person name="Ichinomiya M."/>
            <person name="Sato N."/>
            <person name="Blanc-Mathieu R."/>
            <person name="Endo H."/>
            <person name="Kuwata A."/>
            <person name="Ogata H."/>
        </authorList>
    </citation>
    <scope>NUCLEOTIDE SEQUENCE [LARGE SCALE GENOMIC DNA]</scope>
    <source>
        <strain evidence="3">NIES 3700</strain>
    </source>
</reference>